<evidence type="ECO:0000259" key="4">
    <source>
        <dbReference type="PROSITE" id="PS51371"/>
    </source>
</evidence>
<comment type="caution">
    <text evidence="5">The sequence shown here is derived from an EMBL/GenBank/DDBJ whole genome shotgun (WGS) entry which is preliminary data.</text>
</comment>
<dbReference type="PROSITE" id="PS51371">
    <property type="entry name" value="CBS"/>
    <property type="match status" value="2"/>
</dbReference>
<dbReference type="Gene3D" id="3.10.580.10">
    <property type="entry name" value="CBS-domain"/>
    <property type="match status" value="2"/>
</dbReference>
<evidence type="ECO:0000313" key="6">
    <source>
        <dbReference type="Proteomes" id="UP001373496"/>
    </source>
</evidence>
<dbReference type="Proteomes" id="UP001373496">
    <property type="component" value="Unassembled WGS sequence"/>
</dbReference>
<name>A0ABU8EDX4_9ACTN</name>
<feature type="compositionally biased region" description="Basic and acidic residues" evidence="3">
    <location>
        <begin position="126"/>
        <end position="135"/>
    </location>
</feature>
<proteinExistence type="predicted"/>
<evidence type="ECO:0000256" key="3">
    <source>
        <dbReference type="SAM" id="MobiDB-lite"/>
    </source>
</evidence>
<dbReference type="Pfam" id="PF00571">
    <property type="entry name" value="CBS"/>
    <property type="match status" value="2"/>
</dbReference>
<evidence type="ECO:0000313" key="5">
    <source>
        <dbReference type="EMBL" id="MEI4280860.1"/>
    </source>
</evidence>
<dbReference type="InterPro" id="IPR051257">
    <property type="entry name" value="Diverse_CBS-Domain"/>
</dbReference>
<keyword evidence="1 2" id="KW-0129">CBS domain</keyword>
<dbReference type="SUPFAM" id="SSF54631">
    <property type="entry name" value="CBS-domain pair"/>
    <property type="match status" value="1"/>
</dbReference>
<dbReference type="RefSeq" id="WP_225235685.1">
    <property type="nucleotide sequence ID" value="NZ_JBAPLV010000030.1"/>
</dbReference>
<keyword evidence="6" id="KW-1185">Reference proteome</keyword>
<dbReference type="InterPro" id="IPR046342">
    <property type="entry name" value="CBS_dom_sf"/>
</dbReference>
<dbReference type="PANTHER" id="PTHR43080">
    <property type="entry name" value="CBS DOMAIN-CONTAINING PROTEIN CBSX3, MITOCHONDRIAL"/>
    <property type="match status" value="1"/>
</dbReference>
<gene>
    <name evidence="5" type="ORF">UXQ13_20460</name>
</gene>
<dbReference type="PANTHER" id="PTHR43080:SF2">
    <property type="entry name" value="CBS DOMAIN-CONTAINING PROTEIN"/>
    <property type="match status" value="1"/>
</dbReference>
<dbReference type="EMBL" id="JBAPLV010000030">
    <property type="protein sequence ID" value="MEI4280860.1"/>
    <property type="molecule type" value="Genomic_DNA"/>
</dbReference>
<sequence length="153" mass="15599">MTGTAGDLRVRDVMTRSVRTVSVDDPVSTAAAVLRRWGVGALPVLDADGRVVGIVAELDLLRAGPGAGTSVGAVMRTPVRCLSPGARLAGVADALVQDGLRSMPVVLGGELVGIVSAADLLITTTQEDRRPDPARPEALGDGDRAAQAAPQGR</sequence>
<evidence type="ECO:0000256" key="1">
    <source>
        <dbReference type="ARBA" id="ARBA00023122"/>
    </source>
</evidence>
<protein>
    <submittedName>
        <fullName evidence="5">CBS domain-containing protein</fullName>
    </submittedName>
</protein>
<feature type="region of interest" description="Disordered" evidence="3">
    <location>
        <begin position="124"/>
        <end position="153"/>
    </location>
</feature>
<organism evidence="5 6">
    <name type="scientific">Klenkia terrae</name>
    <dbReference type="NCBI Taxonomy" id="1052259"/>
    <lineage>
        <taxon>Bacteria</taxon>
        <taxon>Bacillati</taxon>
        <taxon>Actinomycetota</taxon>
        <taxon>Actinomycetes</taxon>
        <taxon>Geodermatophilales</taxon>
        <taxon>Geodermatophilaceae</taxon>
        <taxon>Klenkia</taxon>
    </lineage>
</organism>
<dbReference type="InterPro" id="IPR000644">
    <property type="entry name" value="CBS_dom"/>
</dbReference>
<dbReference type="SMART" id="SM00116">
    <property type="entry name" value="CBS"/>
    <property type="match status" value="2"/>
</dbReference>
<evidence type="ECO:0000256" key="2">
    <source>
        <dbReference type="PROSITE-ProRule" id="PRU00703"/>
    </source>
</evidence>
<feature type="domain" description="CBS" evidence="4">
    <location>
        <begin position="14"/>
        <end position="71"/>
    </location>
</feature>
<reference evidence="5 6" key="1">
    <citation type="submission" date="2024-03" db="EMBL/GenBank/DDBJ databases">
        <title>Draft genome sequence of Klenkia terrae.</title>
        <authorList>
            <person name="Duangmal K."/>
            <person name="Chantavorakit T."/>
        </authorList>
    </citation>
    <scope>NUCLEOTIDE SEQUENCE [LARGE SCALE GENOMIC DNA]</scope>
    <source>
        <strain evidence="5 6">JCM 17786</strain>
    </source>
</reference>
<feature type="domain" description="CBS" evidence="4">
    <location>
        <begin position="75"/>
        <end position="130"/>
    </location>
</feature>
<accession>A0ABU8EDX4</accession>